<dbReference type="PROSITE" id="PS50181">
    <property type="entry name" value="FBOX"/>
    <property type="match status" value="1"/>
</dbReference>
<dbReference type="PANTHER" id="PTHR31672:SF13">
    <property type="entry name" value="F-BOX PROTEIN CPR30-LIKE"/>
    <property type="match status" value="1"/>
</dbReference>
<keyword evidence="3" id="KW-1185">Reference proteome</keyword>
<evidence type="ECO:0000313" key="3">
    <source>
        <dbReference type="Proteomes" id="UP001141552"/>
    </source>
</evidence>
<reference evidence="2" key="1">
    <citation type="submission" date="2022-02" db="EMBL/GenBank/DDBJ databases">
        <authorList>
            <person name="Henning P.M."/>
            <person name="McCubbin A.G."/>
            <person name="Shore J.S."/>
        </authorList>
    </citation>
    <scope>NUCLEOTIDE SEQUENCE</scope>
    <source>
        <strain evidence="2">F60SS</strain>
        <tissue evidence="2">Leaves</tissue>
    </source>
</reference>
<dbReference type="InterPro" id="IPR050796">
    <property type="entry name" value="SCF_F-box_component"/>
</dbReference>
<dbReference type="CDD" id="cd22157">
    <property type="entry name" value="F-box_AtFBW1-like"/>
    <property type="match status" value="1"/>
</dbReference>
<dbReference type="AlphaFoldDB" id="A0A9Q0GB47"/>
<dbReference type="SMART" id="SM00256">
    <property type="entry name" value="FBOX"/>
    <property type="match status" value="1"/>
</dbReference>
<dbReference type="EMBL" id="JAKUCV010001413">
    <property type="protein sequence ID" value="KAJ4846503.1"/>
    <property type="molecule type" value="Genomic_DNA"/>
</dbReference>
<dbReference type="Proteomes" id="UP001141552">
    <property type="component" value="Unassembled WGS sequence"/>
</dbReference>
<proteinExistence type="predicted"/>
<evidence type="ECO:0000313" key="2">
    <source>
        <dbReference type="EMBL" id="KAJ4846503.1"/>
    </source>
</evidence>
<dbReference type="Gene3D" id="1.20.1280.50">
    <property type="match status" value="1"/>
</dbReference>
<dbReference type="InterPro" id="IPR001810">
    <property type="entry name" value="F-box_dom"/>
</dbReference>
<dbReference type="Pfam" id="PF00646">
    <property type="entry name" value="F-box"/>
    <property type="match status" value="1"/>
</dbReference>
<dbReference type="InterPro" id="IPR036047">
    <property type="entry name" value="F-box-like_dom_sf"/>
</dbReference>
<name>A0A9Q0GB47_9ROSI</name>
<dbReference type="PANTHER" id="PTHR31672">
    <property type="entry name" value="BNACNNG10540D PROTEIN"/>
    <property type="match status" value="1"/>
</dbReference>
<evidence type="ECO:0000259" key="1">
    <source>
        <dbReference type="PROSITE" id="PS50181"/>
    </source>
</evidence>
<sequence>MESSRRDLPMDVIEEILCRIPPKFVVKFKLVSKPWRDLISSASFIKRNLHHSRSSNNTKPKYLFPVNFGSTLALPGYHIHYKEDNESLSNNIISHRSRQESRLWLPPLTKYNNVFLPLKDEGYYMDFIVGSCDGLVLGTISGKNMLQLLWNPMTRECRELPCVGETFFPLDVVFGFCYDPCIEDHKLILPIVLGDRI</sequence>
<comment type="caution">
    <text evidence="2">The sequence shown here is derived from an EMBL/GenBank/DDBJ whole genome shotgun (WGS) entry which is preliminary data.</text>
</comment>
<gene>
    <name evidence="2" type="ORF">Tsubulata_004030</name>
</gene>
<organism evidence="2 3">
    <name type="scientific">Turnera subulata</name>
    <dbReference type="NCBI Taxonomy" id="218843"/>
    <lineage>
        <taxon>Eukaryota</taxon>
        <taxon>Viridiplantae</taxon>
        <taxon>Streptophyta</taxon>
        <taxon>Embryophyta</taxon>
        <taxon>Tracheophyta</taxon>
        <taxon>Spermatophyta</taxon>
        <taxon>Magnoliopsida</taxon>
        <taxon>eudicotyledons</taxon>
        <taxon>Gunneridae</taxon>
        <taxon>Pentapetalae</taxon>
        <taxon>rosids</taxon>
        <taxon>fabids</taxon>
        <taxon>Malpighiales</taxon>
        <taxon>Passifloraceae</taxon>
        <taxon>Turnera</taxon>
    </lineage>
</organism>
<protein>
    <recommendedName>
        <fullName evidence="1">F-box domain-containing protein</fullName>
    </recommendedName>
</protein>
<accession>A0A9Q0GB47</accession>
<reference evidence="2" key="2">
    <citation type="journal article" date="2023" name="Plants (Basel)">
        <title>Annotation of the Turnera subulata (Passifloraceae) Draft Genome Reveals the S-Locus Evolved after the Divergence of Turneroideae from Passifloroideae in a Stepwise Manner.</title>
        <authorList>
            <person name="Henning P.M."/>
            <person name="Roalson E.H."/>
            <person name="Mir W."/>
            <person name="McCubbin A.G."/>
            <person name="Shore J.S."/>
        </authorList>
    </citation>
    <scope>NUCLEOTIDE SEQUENCE</scope>
    <source>
        <strain evidence="2">F60SS</strain>
    </source>
</reference>
<feature type="domain" description="F-box" evidence="1">
    <location>
        <begin position="2"/>
        <end position="48"/>
    </location>
</feature>
<dbReference type="SUPFAM" id="SSF81383">
    <property type="entry name" value="F-box domain"/>
    <property type="match status" value="1"/>
</dbReference>
<dbReference type="OrthoDB" id="1086486at2759"/>